<comment type="cofactor">
    <cofactor evidence="1">
        <name>FAD</name>
        <dbReference type="ChEBI" id="CHEBI:57692"/>
    </cofactor>
</comment>
<dbReference type="PANTHER" id="PTHR10742:SF342">
    <property type="entry name" value="AMINE OXIDASE"/>
    <property type="match status" value="1"/>
</dbReference>
<organism evidence="5 6">
    <name type="scientific">Robertmurraya kyonggiensis</name>
    <dbReference type="NCBI Taxonomy" id="1037680"/>
    <lineage>
        <taxon>Bacteria</taxon>
        <taxon>Bacillati</taxon>
        <taxon>Bacillota</taxon>
        <taxon>Bacilli</taxon>
        <taxon>Bacillales</taxon>
        <taxon>Bacillaceae</taxon>
        <taxon>Robertmurraya</taxon>
    </lineage>
</organism>
<evidence type="ECO:0000259" key="4">
    <source>
        <dbReference type="Pfam" id="PF01593"/>
    </source>
</evidence>
<keyword evidence="2" id="KW-0560">Oxidoreductase</keyword>
<dbReference type="AlphaFoldDB" id="A0A4U1D8E9"/>
<dbReference type="Pfam" id="PF01593">
    <property type="entry name" value="Amino_oxidase"/>
    <property type="match status" value="1"/>
</dbReference>
<accession>A0A4U1D8E9</accession>
<comment type="caution">
    <text evidence="5">The sequence shown here is derived from an EMBL/GenBank/DDBJ whole genome shotgun (WGS) entry which is preliminary data.</text>
</comment>
<protein>
    <submittedName>
        <fullName evidence="5">Flavin monoamine oxidase family protein</fullName>
    </submittedName>
</protein>
<dbReference type="RefSeq" id="WP_136829532.1">
    <property type="nucleotide sequence ID" value="NZ_SWBM01000001.1"/>
</dbReference>
<evidence type="ECO:0000313" key="6">
    <source>
        <dbReference type="Proteomes" id="UP000307756"/>
    </source>
</evidence>
<dbReference type="OrthoDB" id="25353at2"/>
<dbReference type="GO" id="GO:0001716">
    <property type="term" value="F:L-amino-acid oxidase activity"/>
    <property type="evidence" value="ECO:0007669"/>
    <property type="project" value="TreeGrafter"/>
</dbReference>
<feature type="domain" description="Amine oxidase" evidence="4">
    <location>
        <begin position="41"/>
        <end position="487"/>
    </location>
</feature>
<dbReference type="InterPro" id="IPR036188">
    <property type="entry name" value="FAD/NAD-bd_sf"/>
</dbReference>
<sequence>MNRVATEYSYLNYPDDMLAIIRDGLNKGTTPKKILIAGAGMAGLVAASLLKQAGHQVTVIEGNNRIGGRVYTIRQPFTFGNYLDVGAMRIPDNHLLVMEYIRRFKLQTNKFINTTPNDLIFVNNVLTTSSEYEQNPDILRFPVDDSEKGKTANELFLSAVRPFLERYQNSTTEEQEQLLDQFDRYSMEDFLRNNPYGPSLSLNAIRMIGVLLGMEGFRELSFTGIITDIIFPIFNEETEFYEISGGNDRLPVAFQNELRNQIYMNERIIKIRQNDRGVIFQTINQETAEQHTFLGDYAIITIPFTTFQFIDVEPYNSIDFKKWQAIRELQILESVKIGIEFKHPFWEKYNVGHVISDRPTRFSYIPSHKSTKGGPAVMLASYSWGHDASLWNSLSDQQILFYALKDLAKVYGNVVYEEFLQGVTFNWSRNPYSAGCFTLLAPGQKTDFGDIIHQPEGRLHFAGEHTSSFHGWIEGAVESGLRAAFEVNSR</sequence>
<evidence type="ECO:0000313" key="5">
    <source>
        <dbReference type="EMBL" id="TKC18839.1"/>
    </source>
</evidence>
<dbReference type="PANTHER" id="PTHR10742">
    <property type="entry name" value="FLAVIN MONOAMINE OXIDASE"/>
    <property type="match status" value="1"/>
</dbReference>
<dbReference type="Gene3D" id="3.90.660.10">
    <property type="match status" value="1"/>
</dbReference>
<dbReference type="Gene3D" id="3.50.50.60">
    <property type="entry name" value="FAD/NAD(P)-binding domain"/>
    <property type="match status" value="1"/>
</dbReference>
<dbReference type="GO" id="GO:0009063">
    <property type="term" value="P:amino acid catabolic process"/>
    <property type="evidence" value="ECO:0007669"/>
    <property type="project" value="TreeGrafter"/>
</dbReference>
<keyword evidence="6" id="KW-1185">Reference proteome</keyword>
<dbReference type="PRINTS" id="PR00757">
    <property type="entry name" value="AMINEOXDASEF"/>
</dbReference>
<proteinExistence type="predicted"/>
<dbReference type="InterPro" id="IPR002937">
    <property type="entry name" value="Amino_oxidase"/>
</dbReference>
<evidence type="ECO:0000256" key="1">
    <source>
        <dbReference type="ARBA" id="ARBA00001974"/>
    </source>
</evidence>
<dbReference type="InterPro" id="IPR001613">
    <property type="entry name" value="Flavin_amine_oxidase"/>
</dbReference>
<feature type="binding site" evidence="3">
    <location>
        <position position="89"/>
    </location>
    <ligand>
        <name>substrate</name>
    </ligand>
</feature>
<dbReference type="EMBL" id="SWBM01000001">
    <property type="protein sequence ID" value="TKC18839.1"/>
    <property type="molecule type" value="Genomic_DNA"/>
</dbReference>
<evidence type="ECO:0000256" key="2">
    <source>
        <dbReference type="ARBA" id="ARBA00023002"/>
    </source>
</evidence>
<dbReference type="Proteomes" id="UP000307756">
    <property type="component" value="Unassembled WGS sequence"/>
</dbReference>
<dbReference type="SUPFAM" id="SSF51905">
    <property type="entry name" value="FAD/NAD(P)-binding domain"/>
    <property type="match status" value="1"/>
</dbReference>
<feature type="binding site" evidence="3">
    <location>
        <position position="464"/>
    </location>
    <ligand>
        <name>FAD</name>
        <dbReference type="ChEBI" id="CHEBI:57692"/>
    </ligand>
</feature>
<evidence type="ECO:0000256" key="3">
    <source>
        <dbReference type="PIRSR" id="PIRSR601613-1"/>
    </source>
</evidence>
<dbReference type="SUPFAM" id="SSF54373">
    <property type="entry name" value="FAD-linked reductases, C-terminal domain"/>
    <property type="match status" value="1"/>
</dbReference>
<reference evidence="5 6" key="1">
    <citation type="journal article" date="2011" name="J. Microbiol.">
        <title>Bacillus kyonggiensis sp. nov., isolated from soil of a lettuce field.</title>
        <authorList>
            <person name="Dong K."/>
            <person name="Lee S."/>
        </authorList>
    </citation>
    <scope>NUCLEOTIDE SEQUENCE [LARGE SCALE GENOMIC DNA]</scope>
    <source>
        <strain evidence="5 6">NB22</strain>
    </source>
</reference>
<dbReference type="InterPro" id="IPR050281">
    <property type="entry name" value="Flavin_monoamine_oxidase"/>
</dbReference>
<feature type="binding site" evidence="3">
    <location>
        <begin position="86"/>
        <end position="89"/>
    </location>
    <ligand>
        <name>FAD</name>
        <dbReference type="ChEBI" id="CHEBI:57692"/>
    </ligand>
</feature>
<dbReference type="Gene3D" id="1.10.405.10">
    <property type="entry name" value="Guanine Nucleotide Dissociation Inhibitor, domain 1"/>
    <property type="match status" value="1"/>
</dbReference>
<gene>
    <name evidence="5" type="ORF">FA727_04590</name>
</gene>
<name>A0A4U1D8E9_9BACI</name>